<accession>A0A2Z7CTB1</accession>
<feature type="region of interest" description="Disordered" evidence="1">
    <location>
        <begin position="1"/>
        <end position="37"/>
    </location>
</feature>
<feature type="compositionally biased region" description="Low complexity" evidence="1">
    <location>
        <begin position="1"/>
        <end position="17"/>
    </location>
</feature>
<dbReference type="Proteomes" id="UP000250235">
    <property type="component" value="Unassembled WGS sequence"/>
</dbReference>
<sequence>MESAVMTSVVMSSQSTVGNQQMKEVKKMKRRRAEESADGLALITSSVTSSKSADGLSPAVARYQQQMLFALINQSQDPVASFIDPDATQRFPDAVIVYLDARR</sequence>
<reference evidence="2 3" key="1">
    <citation type="journal article" date="2015" name="Proc. Natl. Acad. Sci. U.S.A.">
        <title>The resurrection genome of Boea hygrometrica: A blueprint for survival of dehydration.</title>
        <authorList>
            <person name="Xiao L."/>
            <person name="Yang G."/>
            <person name="Zhang L."/>
            <person name="Yang X."/>
            <person name="Zhao S."/>
            <person name="Ji Z."/>
            <person name="Zhou Q."/>
            <person name="Hu M."/>
            <person name="Wang Y."/>
            <person name="Chen M."/>
            <person name="Xu Y."/>
            <person name="Jin H."/>
            <person name="Xiao X."/>
            <person name="Hu G."/>
            <person name="Bao F."/>
            <person name="Hu Y."/>
            <person name="Wan P."/>
            <person name="Li L."/>
            <person name="Deng X."/>
            <person name="Kuang T."/>
            <person name="Xiang C."/>
            <person name="Zhu J.K."/>
            <person name="Oliver M.J."/>
            <person name="He Y."/>
        </authorList>
    </citation>
    <scope>NUCLEOTIDE SEQUENCE [LARGE SCALE GENOMIC DNA]</scope>
    <source>
        <strain evidence="3">cv. XS01</strain>
    </source>
</reference>
<proteinExistence type="predicted"/>
<evidence type="ECO:0000313" key="3">
    <source>
        <dbReference type="Proteomes" id="UP000250235"/>
    </source>
</evidence>
<dbReference type="AlphaFoldDB" id="A0A2Z7CTB1"/>
<keyword evidence="3" id="KW-1185">Reference proteome</keyword>
<organism evidence="2 3">
    <name type="scientific">Dorcoceras hygrometricum</name>
    <dbReference type="NCBI Taxonomy" id="472368"/>
    <lineage>
        <taxon>Eukaryota</taxon>
        <taxon>Viridiplantae</taxon>
        <taxon>Streptophyta</taxon>
        <taxon>Embryophyta</taxon>
        <taxon>Tracheophyta</taxon>
        <taxon>Spermatophyta</taxon>
        <taxon>Magnoliopsida</taxon>
        <taxon>eudicotyledons</taxon>
        <taxon>Gunneridae</taxon>
        <taxon>Pentapetalae</taxon>
        <taxon>asterids</taxon>
        <taxon>lamiids</taxon>
        <taxon>Lamiales</taxon>
        <taxon>Gesneriaceae</taxon>
        <taxon>Didymocarpoideae</taxon>
        <taxon>Trichosporeae</taxon>
        <taxon>Loxocarpinae</taxon>
        <taxon>Dorcoceras</taxon>
    </lineage>
</organism>
<dbReference type="EMBL" id="KQ994547">
    <property type="protein sequence ID" value="KZV47904.1"/>
    <property type="molecule type" value="Genomic_DNA"/>
</dbReference>
<name>A0A2Z7CTB1_9LAMI</name>
<protein>
    <submittedName>
        <fullName evidence="2">Uncharacterized protein</fullName>
    </submittedName>
</protein>
<evidence type="ECO:0000313" key="2">
    <source>
        <dbReference type="EMBL" id="KZV47904.1"/>
    </source>
</evidence>
<gene>
    <name evidence="2" type="ORF">F511_15004</name>
</gene>
<evidence type="ECO:0000256" key="1">
    <source>
        <dbReference type="SAM" id="MobiDB-lite"/>
    </source>
</evidence>